<dbReference type="Proteomes" id="UP000054217">
    <property type="component" value="Unassembled WGS sequence"/>
</dbReference>
<dbReference type="AlphaFoldDB" id="A0A0C3K7M0"/>
<dbReference type="InParanoid" id="A0A0C3K7M0"/>
<organism evidence="2 3">
    <name type="scientific">Pisolithus tinctorius Marx 270</name>
    <dbReference type="NCBI Taxonomy" id="870435"/>
    <lineage>
        <taxon>Eukaryota</taxon>
        <taxon>Fungi</taxon>
        <taxon>Dikarya</taxon>
        <taxon>Basidiomycota</taxon>
        <taxon>Agaricomycotina</taxon>
        <taxon>Agaricomycetes</taxon>
        <taxon>Agaricomycetidae</taxon>
        <taxon>Boletales</taxon>
        <taxon>Sclerodermatineae</taxon>
        <taxon>Pisolithaceae</taxon>
        <taxon>Pisolithus</taxon>
    </lineage>
</organism>
<accession>A0A0C3K7M0</accession>
<sequence>LATVIASTTSAGRCGQGDPSRPTNFSDDREVHAARRSRKQVVFGSVTIRTHKDSESKRT</sequence>
<evidence type="ECO:0000313" key="2">
    <source>
        <dbReference type="EMBL" id="KIO05612.1"/>
    </source>
</evidence>
<proteinExistence type="predicted"/>
<reference evidence="3" key="2">
    <citation type="submission" date="2015-01" db="EMBL/GenBank/DDBJ databases">
        <title>Evolutionary Origins and Diversification of the Mycorrhizal Mutualists.</title>
        <authorList>
            <consortium name="DOE Joint Genome Institute"/>
            <consortium name="Mycorrhizal Genomics Consortium"/>
            <person name="Kohler A."/>
            <person name="Kuo A."/>
            <person name="Nagy L.G."/>
            <person name="Floudas D."/>
            <person name="Copeland A."/>
            <person name="Barry K.W."/>
            <person name="Cichocki N."/>
            <person name="Veneault-Fourrey C."/>
            <person name="LaButti K."/>
            <person name="Lindquist E.A."/>
            <person name="Lipzen A."/>
            <person name="Lundell T."/>
            <person name="Morin E."/>
            <person name="Murat C."/>
            <person name="Riley R."/>
            <person name="Ohm R."/>
            <person name="Sun H."/>
            <person name="Tunlid A."/>
            <person name="Henrissat B."/>
            <person name="Grigoriev I.V."/>
            <person name="Hibbett D.S."/>
            <person name="Martin F."/>
        </authorList>
    </citation>
    <scope>NUCLEOTIDE SEQUENCE [LARGE SCALE GENOMIC DNA]</scope>
    <source>
        <strain evidence="3">Marx 270</strain>
    </source>
</reference>
<protein>
    <submittedName>
        <fullName evidence="2">Uncharacterized protein</fullName>
    </submittedName>
</protein>
<feature type="compositionally biased region" description="Polar residues" evidence="1">
    <location>
        <begin position="1"/>
        <end position="11"/>
    </location>
</feature>
<feature type="compositionally biased region" description="Basic and acidic residues" evidence="1">
    <location>
        <begin position="50"/>
        <end position="59"/>
    </location>
</feature>
<feature type="region of interest" description="Disordered" evidence="1">
    <location>
        <begin position="1"/>
        <end position="59"/>
    </location>
</feature>
<dbReference type="HOGENOM" id="CLU_2967412_0_0_1"/>
<feature type="non-terminal residue" evidence="2">
    <location>
        <position position="1"/>
    </location>
</feature>
<dbReference type="EMBL" id="KN831966">
    <property type="protein sequence ID" value="KIO05612.1"/>
    <property type="molecule type" value="Genomic_DNA"/>
</dbReference>
<evidence type="ECO:0000256" key="1">
    <source>
        <dbReference type="SAM" id="MobiDB-lite"/>
    </source>
</evidence>
<reference evidence="2 3" key="1">
    <citation type="submission" date="2014-04" db="EMBL/GenBank/DDBJ databases">
        <authorList>
            <consortium name="DOE Joint Genome Institute"/>
            <person name="Kuo A."/>
            <person name="Kohler A."/>
            <person name="Costa M.D."/>
            <person name="Nagy L.G."/>
            <person name="Floudas D."/>
            <person name="Copeland A."/>
            <person name="Barry K.W."/>
            <person name="Cichocki N."/>
            <person name="Veneault-Fourrey C."/>
            <person name="LaButti K."/>
            <person name="Lindquist E.A."/>
            <person name="Lipzen A."/>
            <person name="Lundell T."/>
            <person name="Morin E."/>
            <person name="Murat C."/>
            <person name="Sun H."/>
            <person name="Tunlid A."/>
            <person name="Henrissat B."/>
            <person name="Grigoriev I.V."/>
            <person name="Hibbett D.S."/>
            <person name="Martin F."/>
            <person name="Nordberg H.P."/>
            <person name="Cantor M.N."/>
            <person name="Hua S.X."/>
        </authorList>
    </citation>
    <scope>NUCLEOTIDE SEQUENCE [LARGE SCALE GENOMIC DNA]</scope>
    <source>
        <strain evidence="2 3">Marx 270</strain>
    </source>
</reference>
<gene>
    <name evidence="2" type="ORF">M404DRAFT_999742</name>
</gene>
<name>A0A0C3K7M0_PISTI</name>
<evidence type="ECO:0000313" key="3">
    <source>
        <dbReference type="Proteomes" id="UP000054217"/>
    </source>
</evidence>
<keyword evidence="3" id="KW-1185">Reference proteome</keyword>